<dbReference type="Proteomes" id="UP001329430">
    <property type="component" value="Chromosome 5"/>
</dbReference>
<dbReference type="AlphaFoldDB" id="A0AAN7ZMA1"/>
<evidence type="ECO:0000313" key="1">
    <source>
        <dbReference type="EMBL" id="KAK5643311.1"/>
    </source>
</evidence>
<dbReference type="EMBL" id="JAVRBK010000005">
    <property type="protein sequence ID" value="KAK5643311.1"/>
    <property type="molecule type" value="Genomic_DNA"/>
</dbReference>
<evidence type="ECO:0000313" key="2">
    <source>
        <dbReference type="Proteomes" id="UP001329430"/>
    </source>
</evidence>
<proteinExistence type="predicted"/>
<comment type="caution">
    <text evidence="1">The sequence shown here is derived from an EMBL/GenBank/DDBJ whole genome shotgun (WGS) entry which is preliminary data.</text>
</comment>
<sequence>MLFYKWDSVTTLKVAVSRLRGHAKGWYESLSPPCFVWLHLKSKLLESFPCKLQFGKLFMEAATYVPLPNQKLSEYCFEKVSRLNRLNLAISTENIIDAVIEGISDDGVRMSAREAKFTKLGELANYLDQIGVSGKNESIPPSRGNVSNIGDVNINKKKFGQRLCFVCKGPHLAKFCTQRKTMTGKLNISGLVMSKCVHTCMRCFG</sequence>
<organism evidence="1 2">
    <name type="scientific">Pyrocoelia pectoralis</name>
    <dbReference type="NCBI Taxonomy" id="417401"/>
    <lineage>
        <taxon>Eukaryota</taxon>
        <taxon>Metazoa</taxon>
        <taxon>Ecdysozoa</taxon>
        <taxon>Arthropoda</taxon>
        <taxon>Hexapoda</taxon>
        <taxon>Insecta</taxon>
        <taxon>Pterygota</taxon>
        <taxon>Neoptera</taxon>
        <taxon>Endopterygota</taxon>
        <taxon>Coleoptera</taxon>
        <taxon>Polyphaga</taxon>
        <taxon>Elateriformia</taxon>
        <taxon>Elateroidea</taxon>
        <taxon>Lampyridae</taxon>
        <taxon>Lampyrinae</taxon>
        <taxon>Pyrocoelia</taxon>
    </lineage>
</organism>
<name>A0AAN7ZMA1_9COLE</name>
<reference evidence="1 2" key="1">
    <citation type="journal article" date="2024" name="Insects">
        <title>An Improved Chromosome-Level Genome Assembly of the Firefly Pyrocoelia pectoralis.</title>
        <authorList>
            <person name="Fu X."/>
            <person name="Meyer-Rochow V.B."/>
            <person name="Ballantyne L."/>
            <person name="Zhu X."/>
        </authorList>
    </citation>
    <scope>NUCLEOTIDE SEQUENCE [LARGE SCALE GENOMIC DNA]</scope>
    <source>
        <strain evidence="1">XCY_ONT2</strain>
    </source>
</reference>
<accession>A0AAN7ZMA1</accession>
<gene>
    <name evidence="1" type="ORF">RI129_007156</name>
</gene>
<keyword evidence="2" id="KW-1185">Reference proteome</keyword>
<evidence type="ECO:0008006" key="3">
    <source>
        <dbReference type="Google" id="ProtNLM"/>
    </source>
</evidence>
<protein>
    <recommendedName>
        <fullName evidence="3">Retrotransposon gag domain-containing protein</fullName>
    </recommendedName>
</protein>